<feature type="non-terminal residue" evidence="2">
    <location>
        <position position="1"/>
    </location>
</feature>
<feature type="compositionally biased region" description="Polar residues" evidence="1">
    <location>
        <begin position="19"/>
        <end position="30"/>
    </location>
</feature>
<gene>
    <name evidence="2" type="ORF">DPX16_18965</name>
</gene>
<evidence type="ECO:0000313" key="3">
    <source>
        <dbReference type="Proteomes" id="UP000281406"/>
    </source>
</evidence>
<evidence type="ECO:0000313" key="2">
    <source>
        <dbReference type="EMBL" id="ROL47167.1"/>
    </source>
</evidence>
<sequence>SFQLSVDVKILVSAPPGVDSSTESGFTSRFGSREPHQRKPFTYWLQPRPDLHTIIQSANQKLRRKPRRVETASRLV</sequence>
<keyword evidence="3" id="KW-1185">Reference proteome</keyword>
<name>A0A3N0YLX0_ANAGA</name>
<comment type="caution">
    <text evidence="2">The sequence shown here is derived from an EMBL/GenBank/DDBJ whole genome shotgun (WGS) entry which is preliminary data.</text>
</comment>
<feature type="region of interest" description="Disordered" evidence="1">
    <location>
        <begin position="16"/>
        <end position="41"/>
    </location>
</feature>
<dbReference type="EMBL" id="RJVU01036043">
    <property type="protein sequence ID" value="ROL47167.1"/>
    <property type="molecule type" value="Genomic_DNA"/>
</dbReference>
<protein>
    <submittedName>
        <fullName evidence="2">Uncharacterized protein</fullName>
    </submittedName>
</protein>
<dbReference type="AlphaFoldDB" id="A0A3N0YLX0"/>
<organism evidence="2 3">
    <name type="scientific">Anabarilius grahami</name>
    <name type="common">Kanglang fish</name>
    <name type="synonym">Barilius grahami</name>
    <dbReference type="NCBI Taxonomy" id="495550"/>
    <lineage>
        <taxon>Eukaryota</taxon>
        <taxon>Metazoa</taxon>
        <taxon>Chordata</taxon>
        <taxon>Craniata</taxon>
        <taxon>Vertebrata</taxon>
        <taxon>Euteleostomi</taxon>
        <taxon>Actinopterygii</taxon>
        <taxon>Neopterygii</taxon>
        <taxon>Teleostei</taxon>
        <taxon>Ostariophysi</taxon>
        <taxon>Cypriniformes</taxon>
        <taxon>Xenocyprididae</taxon>
        <taxon>Xenocypridinae</taxon>
        <taxon>Xenocypridinae incertae sedis</taxon>
        <taxon>Anabarilius</taxon>
    </lineage>
</organism>
<evidence type="ECO:0000256" key="1">
    <source>
        <dbReference type="SAM" id="MobiDB-lite"/>
    </source>
</evidence>
<proteinExistence type="predicted"/>
<accession>A0A3N0YLX0</accession>
<dbReference type="Proteomes" id="UP000281406">
    <property type="component" value="Unassembled WGS sequence"/>
</dbReference>
<reference evidence="2 3" key="1">
    <citation type="submission" date="2018-10" db="EMBL/GenBank/DDBJ databases">
        <title>Genome assembly for a Yunnan-Guizhou Plateau 3E fish, Anabarilius grahami (Regan), and its evolutionary and genetic applications.</title>
        <authorList>
            <person name="Jiang W."/>
        </authorList>
    </citation>
    <scope>NUCLEOTIDE SEQUENCE [LARGE SCALE GENOMIC DNA]</scope>
    <source>
        <strain evidence="2">AG-KIZ</strain>
        <tissue evidence="2">Muscle</tissue>
    </source>
</reference>